<feature type="non-terminal residue" evidence="1">
    <location>
        <position position="1"/>
    </location>
</feature>
<reference evidence="1" key="1">
    <citation type="journal article" date="2013" name="BMC Genomics">
        <title>Unscrambling butterfly oogenesis.</title>
        <authorList>
            <person name="Carter J.M."/>
            <person name="Baker S.C."/>
            <person name="Pink R."/>
            <person name="Carter D.R."/>
            <person name="Collins A."/>
            <person name="Tomlin J."/>
            <person name="Gibbs M."/>
            <person name="Breuker C.J."/>
        </authorList>
    </citation>
    <scope>NUCLEOTIDE SEQUENCE</scope>
    <source>
        <tissue evidence="1">Ovary</tissue>
    </source>
</reference>
<protein>
    <submittedName>
        <fullName evidence="1">Uncharacterized protein</fullName>
    </submittedName>
</protein>
<organism evidence="1">
    <name type="scientific">Pararge aegeria</name>
    <name type="common">speckled wood butterfly</name>
    <dbReference type="NCBI Taxonomy" id="116150"/>
    <lineage>
        <taxon>Eukaryota</taxon>
        <taxon>Metazoa</taxon>
        <taxon>Ecdysozoa</taxon>
        <taxon>Arthropoda</taxon>
        <taxon>Hexapoda</taxon>
        <taxon>Insecta</taxon>
        <taxon>Pterygota</taxon>
        <taxon>Neoptera</taxon>
        <taxon>Endopterygota</taxon>
        <taxon>Lepidoptera</taxon>
        <taxon>Glossata</taxon>
        <taxon>Ditrysia</taxon>
        <taxon>Papilionoidea</taxon>
        <taxon>Nymphalidae</taxon>
        <taxon>Satyrinae</taxon>
        <taxon>Satyrini</taxon>
        <taxon>Parargina</taxon>
        <taxon>Pararge</taxon>
    </lineage>
</organism>
<proteinExistence type="predicted"/>
<dbReference type="AlphaFoldDB" id="S4NYN5"/>
<evidence type="ECO:0000313" key="1">
    <source>
        <dbReference type="EMBL" id="JAA80833.1"/>
    </source>
</evidence>
<sequence length="70" mass="8883">IYRYKRYITMDTFWHCMHLSCTIMWTSAQRRWQSWPMVLRWLKITSHTLRAYRHKIQAVDGCERFECRLW</sequence>
<feature type="non-terminal residue" evidence="1">
    <location>
        <position position="70"/>
    </location>
</feature>
<dbReference type="EMBL" id="GAIX01011727">
    <property type="protein sequence ID" value="JAA80833.1"/>
    <property type="molecule type" value="Transcribed_RNA"/>
</dbReference>
<accession>S4NYN5</accession>
<name>S4NYN5_9NEOP</name>
<reference evidence="1" key="2">
    <citation type="submission" date="2013-05" db="EMBL/GenBank/DDBJ databases">
        <authorList>
            <person name="Carter J.-M."/>
            <person name="Baker S.C."/>
            <person name="Pink R."/>
            <person name="Carter D.R.F."/>
            <person name="Collins A."/>
            <person name="Tomlin J."/>
            <person name="Gibbs M."/>
            <person name="Breuker C.J."/>
        </authorList>
    </citation>
    <scope>NUCLEOTIDE SEQUENCE</scope>
    <source>
        <tissue evidence="1">Ovary</tissue>
    </source>
</reference>